<sequence>MALRGLVLLAALALGGAADNFKWTDCKGMPSGVTAKTPQATSPYQLTAAAPDHGMIEVTIPTGKLKFFRITAMEDGKETMPKGEFMLDAGVKAMLMKCDTMDKPDSGGKTDGGNGGKKDAGGDGKNAQTKGAASCTGLSAWLVIVSLGLVVLLGLGNSLSIN</sequence>
<feature type="chain" id="PRO_5039370886" evidence="3">
    <location>
        <begin position="19"/>
        <end position="162"/>
    </location>
</feature>
<evidence type="ECO:0000256" key="1">
    <source>
        <dbReference type="SAM" id="MobiDB-lite"/>
    </source>
</evidence>
<comment type="caution">
    <text evidence="4">The sequence shown here is derived from an EMBL/GenBank/DDBJ whole genome shotgun (WGS) entry which is preliminary data.</text>
</comment>
<evidence type="ECO:0000313" key="4">
    <source>
        <dbReference type="EMBL" id="KAH7935398.1"/>
    </source>
</evidence>
<keyword evidence="2" id="KW-0812">Transmembrane</keyword>
<feature type="signal peptide" evidence="3">
    <location>
        <begin position="1"/>
        <end position="18"/>
    </location>
</feature>
<keyword evidence="5" id="KW-1185">Reference proteome</keyword>
<dbReference type="AlphaFoldDB" id="A0A9D4PD21"/>
<name>A0A9D4PD21_RHISA</name>
<reference evidence="4" key="2">
    <citation type="submission" date="2021-09" db="EMBL/GenBank/DDBJ databases">
        <authorList>
            <person name="Jia N."/>
            <person name="Wang J."/>
            <person name="Shi W."/>
            <person name="Du L."/>
            <person name="Sun Y."/>
            <person name="Zhan W."/>
            <person name="Jiang J."/>
            <person name="Wang Q."/>
            <person name="Zhang B."/>
            <person name="Ji P."/>
            <person name="Sakyi L.B."/>
            <person name="Cui X."/>
            <person name="Yuan T."/>
            <person name="Jiang B."/>
            <person name="Yang W."/>
            <person name="Lam T.T.-Y."/>
            <person name="Chang Q."/>
            <person name="Ding S."/>
            <person name="Wang X."/>
            <person name="Zhu J."/>
            <person name="Ruan X."/>
            <person name="Zhao L."/>
            <person name="Wei J."/>
            <person name="Que T."/>
            <person name="Du C."/>
            <person name="Cheng J."/>
            <person name="Dai P."/>
            <person name="Han X."/>
            <person name="Huang E."/>
            <person name="Gao Y."/>
            <person name="Liu J."/>
            <person name="Shao H."/>
            <person name="Ye R."/>
            <person name="Li L."/>
            <person name="Wei W."/>
            <person name="Wang X."/>
            <person name="Wang C."/>
            <person name="Huo Q."/>
            <person name="Li W."/>
            <person name="Guo W."/>
            <person name="Chen H."/>
            <person name="Chen S."/>
            <person name="Zhou L."/>
            <person name="Zhou L."/>
            <person name="Ni X."/>
            <person name="Tian J."/>
            <person name="Zhou Y."/>
            <person name="Sheng Y."/>
            <person name="Liu T."/>
            <person name="Pan Y."/>
            <person name="Xia L."/>
            <person name="Li J."/>
            <person name="Zhao F."/>
            <person name="Cao W."/>
        </authorList>
    </citation>
    <scope>NUCLEOTIDE SEQUENCE</scope>
    <source>
        <strain evidence="4">Rsan-2018</strain>
        <tissue evidence="4">Larvae</tissue>
    </source>
</reference>
<feature type="region of interest" description="Disordered" evidence="1">
    <location>
        <begin position="102"/>
        <end position="129"/>
    </location>
</feature>
<dbReference type="Proteomes" id="UP000821837">
    <property type="component" value="Unassembled WGS sequence"/>
</dbReference>
<reference evidence="4" key="1">
    <citation type="journal article" date="2020" name="Cell">
        <title>Large-Scale Comparative Analyses of Tick Genomes Elucidate Their Genetic Diversity and Vector Capacities.</title>
        <authorList>
            <consortium name="Tick Genome and Microbiome Consortium (TIGMIC)"/>
            <person name="Jia N."/>
            <person name="Wang J."/>
            <person name="Shi W."/>
            <person name="Du L."/>
            <person name="Sun Y."/>
            <person name="Zhan W."/>
            <person name="Jiang J.F."/>
            <person name="Wang Q."/>
            <person name="Zhang B."/>
            <person name="Ji P."/>
            <person name="Bell-Sakyi L."/>
            <person name="Cui X.M."/>
            <person name="Yuan T.T."/>
            <person name="Jiang B.G."/>
            <person name="Yang W.F."/>
            <person name="Lam T.T."/>
            <person name="Chang Q.C."/>
            <person name="Ding S.J."/>
            <person name="Wang X.J."/>
            <person name="Zhu J.G."/>
            <person name="Ruan X.D."/>
            <person name="Zhao L."/>
            <person name="Wei J.T."/>
            <person name="Ye R.Z."/>
            <person name="Que T.C."/>
            <person name="Du C.H."/>
            <person name="Zhou Y.H."/>
            <person name="Cheng J.X."/>
            <person name="Dai P.F."/>
            <person name="Guo W.B."/>
            <person name="Han X.H."/>
            <person name="Huang E.J."/>
            <person name="Li L.F."/>
            <person name="Wei W."/>
            <person name="Gao Y.C."/>
            <person name="Liu J.Z."/>
            <person name="Shao H.Z."/>
            <person name="Wang X."/>
            <person name="Wang C.C."/>
            <person name="Yang T.C."/>
            <person name="Huo Q.B."/>
            <person name="Li W."/>
            <person name="Chen H.Y."/>
            <person name="Chen S.E."/>
            <person name="Zhou L.G."/>
            <person name="Ni X.B."/>
            <person name="Tian J.H."/>
            <person name="Sheng Y."/>
            <person name="Liu T."/>
            <person name="Pan Y.S."/>
            <person name="Xia L.Y."/>
            <person name="Li J."/>
            <person name="Zhao F."/>
            <person name="Cao W.C."/>
        </authorList>
    </citation>
    <scope>NUCLEOTIDE SEQUENCE</scope>
    <source>
        <strain evidence="4">Rsan-2018</strain>
    </source>
</reference>
<dbReference type="EMBL" id="JABSTV010001255">
    <property type="protein sequence ID" value="KAH7935398.1"/>
    <property type="molecule type" value="Genomic_DNA"/>
</dbReference>
<evidence type="ECO:0000256" key="3">
    <source>
        <dbReference type="SAM" id="SignalP"/>
    </source>
</evidence>
<evidence type="ECO:0000313" key="5">
    <source>
        <dbReference type="Proteomes" id="UP000821837"/>
    </source>
</evidence>
<protein>
    <submittedName>
        <fullName evidence="4">Uncharacterized protein</fullName>
    </submittedName>
</protein>
<gene>
    <name evidence="4" type="ORF">HPB52_006897</name>
</gene>
<keyword evidence="2" id="KW-1133">Transmembrane helix</keyword>
<organism evidence="4 5">
    <name type="scientific">Rhipicephalus sanguineus</name>
    <name type="common">Brown dog tick</name>
    <name type="synonym">Ixodes sanguineus</name>
    <dbReference type="NCBI Taxonomy" id="34632"/>
    <lineage>
        <taxon>Eukaryota</taxon>
        <taxon>Metazoa</taxon>
        <taxon>Ecdysozoa</taxon>
        <taxon>Arthropoda</taxon>
        <taxon>Chelicerata</taxon>
        <taxon>Arachnida</taxon>
        <taxon>Acari</taxon>
        <taxon>Parasitiformes</taxon>
        <taxon>Ixodida</taxon>
        <taxon>Ixodoidea</taxon>
        <taxon>Ixodidae</taxon>
        <taxon>Rhipicephalinae</taxon>
        <taxon>Rhipicephalus</taxon>
        <taxon>Rhipicephalus</taxon>
    </lineage>
</organism>
<feature type="transmembrane region" description="Helical" evidence="2">
    <location>
        <begin position="138"/>
        <end position="156"/>
    </location>
</feature>
<keyword evidence="3" id="KW-0732">Signal</keyword>
<keyword evidence="2" id="KW-0472">Membrane</keyword>
<evidence type="ECO:0000256" key="2">
    <source>
        <dbReference type="SAM" id="Phobius"/>
    </source>
</evidence>
<proteinExistence type="predicted"/>
<accession>A0A9D4PD21</accession>